<dbReference type="AlphaFoldDB" id="U7QGR6"/>
<organism evidence="2 3">
    <name type="scientific">Lyngbya aestuarii BL J</name>
    <dbReference type="NCBI Taxonomy" id="1348334"/>
    <lineage>
        <taxon>Bacteria</taxon>
        <taxon>Bacillati</taxon>
        <taxon>Cyanobacteriota</taxon>
        <taxon>Cyanophyceae</taxon>
        <taxon>Oscillatoriophycideae</taxon>
        <taxon>Oscillatoriales</taxon>
        <taxon>Microcoleaceae</taxon>
        <taxon>Lyngbya</taxon>
    </lineage>
</organism>
<gene>
    <name evidence="2" type="ORF">M595_3749</name>
</gene>
<protein>
    <submittedName>
        <fullName evidence="2">FecR family protein</fullName>
    </submittedName>
</protein>
<proteinExistence type="predicted"/>
<reference evidence="2 3" key="1">
    <citation type="journal article" date="2013" name="Front. Microbiol.">
        <title>Comparative genomic analyses of the cyanobacterium, Lyngbya aestuarii BL J, a powerful hydrogen producer.</title>
        <authorList>
            <person name="Kothari A."/>
            <person name="Vaughn M."/>
            <person name="Garcia-Pichel F."/>
        </authorList>
    </citation>
    <scope>NUCLEOTIDE SEQUENCE [LARGE SCALE GENOMIC DNA]</scope>
    <source>
        <strain evidence="2 3">BL J</strain>
    </source>
</reference>
<dbReference type="PANTHER" id="PTHR38731:SF1">
    <property type="entry name" value="FECR PROTEIN DOMAIN-CONTAINING PROTEIN"/>
    <property type="match status" value="1"/>
</dbReference>
<keyword evidence="3" id="KW-1185">Reference proteome</keyword>
<accession>U7QGR6</accession>
<dbReference type="Proteomes" id="UP000017127">
    <property type="component" value="Unassembled WGS sequence"/>
</dbReference>
<dbReference type="EMBL" id="AUZM01000039">
    <property type="protein sequence ID" value="ERT06275.1"/>
    <property type="molecule type" value="Genomic_DNA"/>
</dbReference>
<name>U7QGR6_9CYAN</name>
<comment type="caution">
    <text evidence="2">The sequence shown here is derived from an EMBL/GenBank/DDBJ whole genome shotgun (WGS) entry which is preliminary data.</text>
</comment>
<evidence type="ECO:0000259" key="1">
    <source>
        <dbReference type="Pfam" id="PF04773"/>
    </source>
</evidence>
<evidence type="ECO:0000313" key="3">
    <source>
        <dbReference type="Proteomes" id="UP000017127"/>
    </source>
</evidence>
<dbReference type="PANTHER" id="PTHR38731">
    <property type="entry name" value="LIPL45-RELATED LIPOPROTEIN-RELATED"/>
    <property type="match status" value="1"/>
</dbReference>
<sequence>MNLFYQNKLRLLTGGILALCIPLFRLDVAFANLITETVQRLETRGLTIEEIHGESVTLNGKSAQVGEILKVGDQINTGQNTVVNLRVDSYIGLVEVAENTTVEVKTLAGEVGINPNQITVLSVTAGQVRLSVSRFVSSPFWSETIPENQRQTSVTNSPFRIETPTTIIGVRGTTFGVNVSPDGKTAIHTIEGTVGVVNAGEEVRLEKGQVAIVNSAEKPTPIDNIPPISQLRVRSLTRLGLETVQLRGTVDPMDLVYINNQPIQTDAEGNFDFIGRLPVSQRLQVTVRGPSVRERFYVIAVP</sequence>
<dbReference type="Pfam" id="PF04773">
    <property type="entry name" value="FecR"/>
    <property type="match status" value="1"/>
</dbReference>
<feature type="domain" description="FecR protein" evidence="1">
    <location>
        <begin position="153"/>
        <end position="194"/>
    </location>
</feature>
<dbReference type="Gene3D" id="2.60.120.1440">
    <property type="match status" value="1"/>
</dbReference>
<evidence type="ECO:0000313" key="2">
    <source>
        <dbReference type="EMBL" id="ERT06275.1"/>
    </source>
</evidence>
<dbReference type="InterPro" id="IPR006860">
    <property type="entry name" value="FecR"/>
</dbReference>